<evidence type="ECO:0000256" key="2">
    <source>
        <dbReference type="ARBA" id="ARBA00023125"/>
    </source>
</evidence>
<protein>
    <submittedName>
        <fullName evidence="6">AcrR family transcriptional regulator</fullName>
    </submittedName>
</protein>
<dbReference type="PANTHER" id="PTHR47506:SF1">
    <property type="entry name" value="HTH-TYPE TRANSCRIPTIONAL REGULATOR YJDC"/>
    <property type="match status" value="1"/>
</dbReference>
<feature type="domain" description="HTH tetR-type" evidence="5">
    <location>
        <begin position="3"/>
        <end position="65"/>
    </location>
</feature>
<feature type="DNA-binding region" description="H-T-H motif" evidence="4">
    <location>
        <begin position="28"/>
        <end position="47"/>
    </location>
</feature>
<keyword evidence="7" id="KW-1185">Reference proteome</keyword>
<dbReference type="GO" id="GO:0003677">
    <property type="term" value="F:DNA binding"/>
    <property type="evidence" value="ECO:0007669"/>
    <property type="project" value="UniProtKB-UniRule"/>
</dbReference>
<accession>A0A7W3LZ05</accession>
<evidence type="ECO:0000259" key="5">
    <source>
        <dbReference type="PROSITE" id="PS50977"/>
    </source>
</evidence>
<dbReference type="PANTHER" id="PTHR47506">
    <property type="entry name" value="TRANSCRIPTIONAL REGULATORY PROTEIN"/>
    <property type="match status" value="1"/>
</dbReference>
<evidence type="ECO:0000313" key="6">
    <source>
        <dbReference type="EMBL" id="MBA8956829.1"/>
    </source>
</evidence>
<evidence type="ECO:0000256" key="1">
    <source>
        <dbReference type="ARBA" id="ARBA00023015"/>
    </source>
</evidence>
<evidence type="ECO:0000256" key="3">
    <source>
        <dbReference type="ARBA" id="ARBA00023163"/>
    </source>
</evidence>
<dbReference type="Gene3D" id="1.10.357.10">
    <property type="entry name" value="Tetracycline Repressor, domain 2"/>
    <property type="match status" value="1"/>
</dbReference>
<dbReference type="EMBL" id="JACJIA010000018">
    <property type="protein sequence ID" value="MBA8956829.1"/>
    <property type="molecule type" value="Genomic_DNA"/>
</dbReference>
<evidence type="ECO:0000313" key="7">
    <source>
        <dbReference type="Proteomes" id="UP000572680"/>
    </source>
</evidence>
<name>A0A7W3LZ05_ACTNM</name>
<evidence type="ECO:0000256" key="4">
    <source>
        <dbReference type="PROSITE-ProRule" id="PRU00335"/>
    </source>
</evidence>
<comment type="caution">
    <text evidence="6">The sequence shown here is derived from an EMBL/GenBank/DDBJ whole genome shotgun (WGS) entry which is preliminary data.</text>
</comment>
<keyword evidence="2 4" id="KW-0238">DNA-binding</keyword>
<dbReference type="RefSeq" id="WP_182848709.1">
    <property type="nucleotide sequence ID" value="NZ_BAAALP010000054.1"/>
</dbReference>
<dbReference type="AlphaFoldDB" id="A0A7W3LZ05"/>
<keyword evidence="1" id="KW-0805">Transcription regulation</keyword>
<proteinExistence type="predicted"/>
<dbReference type="PROSITE" id="PS50977">
    <property type="entry name" value="HTH_TETR_2"/>
    <property type="match status" value="1"/>
</dbReference>
<reference evidence="6 7" key="1">
    <citation type="submission" date="2020-08" db="EMBL/GenBank/DDBJ databases">
        <title>Genomic Encyclopedia of Type Strains, Phase IV (KMG-IV): sequencing the most valuable type-strain genomes for metagenomic binning, comparative biology and taxonomic classification.</title>
        <authorList>
            <person name="Goeker M."/>
        </authorList>
    </citation>
    <scope>NUCLEOTIDE SEQUENCE [LARGE SCALE GENOMIC DNA]</scope>
    <source>
        <strain evidence="6 7">DSM 44197</strain>
    </source>
</reference>
<organism evidence="6 7">
    <name type="scientific">Actinomadura namibiensis</name>
    <dbReference type="NCBI Taxonomy" id="182080"/>
    <lineage>
        <taxon>Bacteria</taxon>
        <taxon>Bacillati</taxon>
        <taxon>Actinomycetota</taxon>
        <taxon>Actinomycetes</taxon>
        <taxon>Streptosporangiales</taxon>
        <taxon>Thermomonosporaceae</taxon>
        <taxon>Actinomadura</taxon>
    </lineage>
</organism>
<dbReference type="SUPFAM" id="SSF46689">
    <property type="entry name" value="Homeodomain-like"/>
    <property type="match status" value="1"/>
</dbReference>
<dbReference type="InterPro" id="IPR009057">
    <property type="entry name" value="Homeodomain-like_sf"/>
</dbReference>
<dbReference type="Pfam" id="PF00440">
    <property type="entry name" value="TetR_N"/>
    <property type="match status" value="1"/>
</dbReference>
<gene>
    <name evidence="6" type="ORF">HNR61_008519</name>
</gene>
<dbReference type="Proteomes" id="UP000572680">
    <property type="component" value="Unassembled WGS sequence"/>
</dbReference>
<sequence>MAPSTRARILDAALELIQQVGFTGTTVTAIEERSGLSPGSGSFYRHFRSKEDVFRAALERELERAQQYRREFERGTVEDPQAALARRFLQQLDYMAKIRPLINLLAREHGQFPDLTSRIGGILLDRGIVEEAGHLTHDLRAHVDHADPHALLTVVVSALSGYHLARQFFGHPPAEVTPERFAATLAALITSPRTADPHGTE</sequence>
<dbReference type="InterPro" id="IPR001647">
    <property type="entry name" value="HTH_TetR"/>
</dbReference>
<keyword evidence="3" id="KW-0804">Transcription</keyword>